<reference evidence="1 2" key="1">
    <citation type="journal article" date="2016" name="Environ. Microbiol.">
        <title>Genomic resolution of a cold subsurface aquifer community provides metabolic insights for novel microbes adapted to high CO concentrations.</title>
        <authorList>
            <person name="Probst A.J."/>
            <person name="Castelle C.J."/>
            <person name="Singh A."/>
            <person name="Brown C.T."/>
            <person name="Anantharaman K."/>
            <person name="Sharon I."/>
            <person name="Hug L.A."/>
            <person name="Burstein D."/>
            <person name="Emerson J.B."/>
            <person name="Thomas B.C."/>
            <person name="Banfield J.F."/>
        </authorList>
    </citation>
    <scope>NUCLEOTIDE SEQUENCE [LARGE SCALE GENOMIC DNA]</scope>
    <source>
        <strain evidence="1">CG2_30_39_24</strain>
    </source>
</reference>
<accession>A0A1J5FGH1</accession>
<dbReference type="Proteomes" id="UP000183922">
    <property type="component" value="Unassembled WGS sequence"/>
</dbReference>
<sequence length="111" mass="13224">MRLSALQKYILQECLNAKDYRINRVKLGDFYVNFKIKPRENLVAKIITKSLERLINKELLIGYGVRTPHKWFIREIKLTKKGQLAAKRLLGEQVRLPFRKQKTTGKEQRKR</sequence>
<proteinExistence type="predicted"/>
<dbReference type="STRING" id="1805236.AUK13_02755"/>
<name>A0A1J5FGH1_9BACT</name>
<organism evidence="1 2">
    <name type="scientific">Candidatus Kuenenbacteria bacterium CG2_30_39_24</name>
    <dbReference type="NCBI Taxonomy" id="1805236"/>
    <lineage>
        <taxon>Bacteria</taxon>
        <taxon>Candidatus Kueneniibacteriota</taxon>
    </lineage>
</organism>
<evidence type="ECO:0000313" key="2">
    <source>
        <dbReference type="Proteomes" id="UP000183922"/>
    </source>
</evidence>
<comment type="caution">
    <text evidence="1">The sequence shown here is derived from an EMBL/GenBank/DDBJ whole genome shotgun (WGS) entry which is preliminary data.</text>
</comment>
<protein>
    <submittedName>
        <fullName evidence="1">Uncharacterized protein</fullName>
    </submittedName>
</protein>
<dbReference type="AlphaFoldDB" id="A0A1J5FGH1"/>
<dbReference type="EMBL" id="MNYR01000042">
    <property type="protein sequence ID" value="OIP55511.1"/>
    <property type="molecule type" value="Genomic_DNA"/>
</dbReference>
<gene>
    <name evidence="1" type="ORF">AUK13_02755</name>
</gene>
<evidence type="ECO:0000313" key="1">
    <source>
        <dbReference type="EMBL" id="OIP55511.1"/>
    </source>
</evidence>